<dbReference type="Gene3D" id="3.30.300.210">
    <property type="entry name" value="Nutrient germinant receptor protein C, domain 3"/>
    <property type="match status" value="1"/>
</dbReference>
<sequence length="372" mass="42304">MMKVRFNNYFKLLILLIILTGFMSGITAQPIEEMLITNGIGYDLEKKAGGELQFIIPTSFYTFKNEKLSSCDVRRAIGNTIGTAREDRQTKISNKFVLGFEKVYLFSEDISENGIKTIIDFLFNNPAVNDNGSIAVISGSAENAFKRQIEGANCAADEIDGIIRNLNNNNFFSKHYNLSDIYIKTTQEGKSLVIPYIESTDEGFEVKGLSLFKNYKMIGKLNMAETRFFNLLRENKCHGHIDIQRTPTESFSFYGTSKRKVTCEKNGDKYKFTIEVTLNGEILENEMFNNFYNNINAKEEVQKEIEEKIKNSSETLIKKIKNDYSFDGLELGSIAAAKYGRRNGIDWDKVISDSEIEVKPKVHIERTGRGDL</sequence>
<accession>A0ABS1TH59</accession>
<proteinExistence type="inferred from homology"/>
<keyword evidence="3" id="KW-0309">Germination</keyword>
<gene>
    <name evidence="10" type="ORF">JK636_23295</name>
</gene>
<dbReference type="Proteomes" id="UP000632377">
    <property type="component" value="Unassembled WGS sequence"/>
</dbReference>
<dbReference type="InterPro" id="IPR057336">
    <property type="entry name" value="GerAC_N"/>
</dbReference>
<evidence type="ECO:0000256" key="7">
    <source>
        <dbReference type="ARBA" id="ARBA00023288"/>
    </source>
</evidence>
<keyword evidence="11" id="KW-1185">Reference proteome</keyword>
<dbReference type="InterPro" id="IPR008844">
    <property type="entry name" value="Spore_GerAC-like"/>
</dbReference>
<evidence type="ECO:0000313" key="10">
    <source>
        <dbReference type="EMBL" id="MBL4938635.1"/>
    </source>
</evidence>
<feature type="domain" description="Spore germination protein N-terminal" evidence="9">
    <location>
        <begin position="29"/>
        <end position="198"/>
    </location>
</feature>
<dbReference type="EMBL" id="JAESWC010000025">
    <property type="protein sequence ID" value="MBL4938635.1"/>
    <property type="molecule type" value="Genomic_DNA"/>
</dbReference>
<keyword evidence="4" id="KW-0732">Signal</keyword>
<evidence type="ECO:0000259" key="9">
    <source>
        <dbReference type="Pfam" id="PF25198"/>
    </source>
</evidence>
<keyword evidence="6" id="KW-0564">Palmitate</keyword>
<dbReference type="RefSeq" id="WP_202751395.1">
    <property type="nucleotide sequence ID" value="NZ_JAESWC010000025.1"/>
</dbReference>
<comment type="subcellular location">
    <subcellularLocation>
        <location evidence="1">Membrane</location>
        <topology evidence="1">Lipid-anchor</topology>
    </subcellularLocation>
</comment>
<dbReference type="NCBIfam" id="TIGR02887">
    <property type="entry name" value="spore_ger_x_C"/>
    <property type="match status" value="1"/>
</dbReference>
<name>A0ABS1TH59_9CLOT</name>
<feature type="domain" description="Spore germination GerAC-like C-terminal" evidence="8">
    <location>
        <begin position="208"/>
        <end position="368"/>
    </location>
</feature>
<comment type="similarity">
    <text evidence="2">Belongs to the GerABKC lipoprotein family.</text>
</comment>
<reference evidence="10 11" key="1">
    <citation type="submission" date="2021-01" db="EMBL/GenBank/DDBJ databases">
        <title>Genome public.</title>
        <authorList>
            <person name="Liu C."/>
            <person name="Sun Q."/>
        </authorList>
    </citation>
    <scope>NUCLEOTIDE SEQUENCE [LARGE SCALE GENOMIC DNA]</scope>
    <source>
        <strain evidence="10 11">YIM B02515</strain>
    </source>
</reference>
<dbReference type="Pfam" id="PF05504">
    <property type="entry name" value="Spore_GerAC"/>
    <property type="match status" value="1"/>
</dbReference>
<evidence type="ECO:0000256" key="3">
    <source>
        <dbReference type="ARBA" id="ARBA00022544"/>
    </source>
</evidence>
<protein>
    <submittedName>
        <fullName evidence="10">Ger(X)C family spore germination protein</fullName>
    </submittedName>
</protein>
<organism evidence="10 11">
    <name type="scientific">Clostridium rhizosphaerae</name>
    <dbReference type="NCBI Taxonomy" id="2803861"/>
    <lineage>
        <taxon>Bacteria</taxon>
        <taxon>Bacillati</taxon>
        <taxon>Bacillota</taxon>
        <taxon>Clostridia</taxon>
        <taxon>Eubacteriales</taxon>
        <taxon>Clostridiaceae</taxon>
        <taxon>Clostridium</taxon>
    </lineage>
</organism>
<dbReference type="Pfam" id="PF25198">
    <property type="entry name" value="Spore_GerAC_N"/>
    <property type="match status" value="1"/>
</dbReference>
<evidence type="ECO:0000313" key="11">
    <source>
        <dbReference type="Proteomes" id="UP000632377"/>
    </source>
</evidence>
<evidence type="ECO:0000259" key="8">
    <source>
        <dbReference type="Pfam" id="PF05504"/>
    </source>
</evidence>
<evidence type="ECO:0000256" key="1">
    <source>
        <dbReference type="ARBA" id="ARBA00004635"/>
    </source>
</evidence>
<dbReference type="PANTHER" id="PTHR35789:SF1">
    <property type="entry name" value="SPORE GERMINATION PROTEIN B3"/>
    <property type="match status" value="1"/>
</dbReference>
<keyword evidence="7" id="KW-0449">Lipoprotein</keyword>
<dbReference type="InterPro" id="IPR046953">
    <property type="entry name" value="Spore_GerAC-like_C"/>
</dbReference>
<dbReference type="PANTHER" id="PTHR35789">
    <property type="entry name" value="SPORE GERMINATION PROTEIN B3"/>
    <property type="match status" value="1"/>
</dbReference>
<keyword evidence="5" id="KW-0472">Membrane</keyword>
<evidence type="ECO:0000256" key="5">
    <source>
        <dbReference type="ARBA" id="ARBA00023136"/>
    </source>
</evidence>
<evidence type="ECO:0000256" key="2">
    <source>
        <dbReference type="ARBA" id="ARBA00007886"/>
    </source>
</evidence>
<evidence type="ECO:0000256" key="4">
    <source>
        <dbReference type="ARBA" id="ARBA00022729"/>
    </source>
</evidence>
<comment type="caution">
    <text evidence="10">The sequence shown here is derived from an EMBL/GenBank/DDBJ whole genome shotgun (WGS) entry which is preliminary data.</text>
</comment>
<dbReference type="InterPro" id="IPR038501">
    <property type="entry name" value="Spore_GerAC_C_sf"/>
</dbReference>
<evidence type="ECO:0000256" key="6">
    <source>
        <dbReference type="ARBA" id="ARBA00023139"/>
    </source>
</evidence>